<evidence type="ECO:0000313" key="2">
    <source>
        <dbReference type="Proteomes" id="UP000237056"/>
    </source>
</evidence>
<accession>A0A2S4NBQ5</accession>
<evidence type="ECO:0008006" key="3">
    <source>
        <dbReference type="Google" id="ProtNLM"/>
    </source>
</evidence>
<dbReference type="PROSITE" id="PS51257">
    <property type="entry name" value="PROKAR_LIPOPROTEIN"/>
    <property type="match status" value="1"/>
</dbReference>
<organism evidence="1 2">
    <name type="scientific">Flavobacterium croceum DSM 17960</name>
    <dbReference type="NCBI Taxonomy" id="1121886"/>
    <lineage>
        <taxon>Bacteria</taxon>
        <taxon>Pseudomonadati</taxon>
        <taxon>Bacteroidota</taxon>
        <taxon>Flavobacteriia</taxon>
        <taxon>Flavobacteriales</taxon>
        <taxon>Flavobacteriaceae</taxon>
        <taxon>Flavobacterium</taxon>
    </lineage>
</organism>
<dbReference type="EMBL" id="PQNY01000001">
    <property type="protein sequence ID" value="POS03060.1"/>
    <property type="molecule type" value="Genomic_DNA"/>
</dbReference>
<proteinExistence type="predicted"/>
<dbReference type="RefSeq" id="WP_103724804.1">
    <property type="nucleotide sequence ID" value="NZ_PQNY01000001.1"/>
</dbReference>
<reference evidence="1 2" key="1">
    <citation type="submission" date="2018-01" db="EMBL/GenBank/DDBJ databases">
        <title>Genomic Encyclopedia of Type Strains, Phase I: the one thousand microbial genomes (KMG-I) project.</title>
        <authorList>
            <person name="Goeker M."/>
        </authorList>
    </citation>
    <scope>NUCLEOTIDE SEQUENCE [LARGE SCALE GENOMIC DNA]</scope>
    <source>
        <strain evidence="1 2">DSM 17960</strain>
    </source>
</reference>
<comment type="caution">
    <text evidence="1">The sequence shown here is derived from an EMBL/GenBank/DDBJ whole genome shotgun (WGS) entry which is preliminary data.</text>
</comment>
<sequence length="332" mass="38592">MKLLRVILLLFIVLSCKNEPKPAISFYYWKTRYALTTQESKLLTALKVQHLYIRYFDVGLSPQTGLPIPVSPILFVEKPTLQITPVVYIQNKVLLNKNVNVSLLAQQIHSFINQINKRAGVSVKSIQLDCDWTENTKVHFFKLIEQLQHFSKTKITSTVRLHQVKYPEKMGVPPVAEATLMYYNMGVLSIKNTNSIYDKDIANKYVNRLHSYPKNLNVALPIYSWVIQFRNGKIISLTSKISEKKIANNKNYSKKKEHFYSVLNSHYLEGVFYKKGDLIKIETISEENLLEMAKILSNHLQTKPKEVVFYDLDEQNINTYEKEVFTKVVHQF</sequence>
<dbReference type="AlphaFoldDB" id="A0A2S4NBQ5"/>
<dbReference type="OrthoDB" id="634553at2"/>
<name>A0A2S4NBQ5_9FLAO</name>
<dbReference type="Proteomes" id="UP000237056">
    <property type="component" value="Unassembled WGS sequence"/>
</dbReference>
<keyword evidence="2" id="KW-1185">Reference proteome</keyword>
<gene>
    <name evidence="1" type="ORF">Q361_101161</name>
</gene>
<evidence type="ECO:0000313" key="1">
    <source>
        <dbReference type="EMBL" id="POS03060.1"/>
    </source>
</evidence>
<protein>
    <recommendedName>
        <fullName evidence="3">Lipoprotein</fullName>
    </recommendedName>
</protein>